<proteinExistence type="predicted"/>
<dbReference type="AlphaFoldDB" id="A0A3N9U2G9"/>
<dbReference type="InterPro" id="IPR036188">
    <property type="entry name" value="FAD/NAD-bd_sf"/>
</dbReference>
<name>A0A3N9U2G9_9VIBR</name>
<accession>A0A3N9U2G9</accession>
<dbReference type="PRINTS" id="PR00411">
    <property type="entry name" value="PNDRDTASEI"/>
</dbReference>
<dbReference type="EMBL" id="RJVQ01000003">
    <property type="protein sequence ID" value="RQW63702.1"/>
    <property type="molecule type" value="Genomic_DNA"/>
</dbReference>
<dbReference type="PANTHER" id="PTHR43539">
    <property type="entry name" value="FLAVIN-BINDING MONOOXYGENASE-LIKE PROTEIN (AFU_ORTHOLOGUE AFUA_4G09220)"/>
    <property type="match status" value="1"/>
</dbReference>
<dbReference type="SUPFAM" id="SSF51905">
    <property type="entry name" value="FAD/NAD(P)-binding domain"/>
    <property type="match status" value="1"/>
</dbReference>
<comment type="caution">
    <text evidence="2">The sequence shown here is derived from an EMBL/GenBank/DDBJ whole genome shotgun (WGS) entry which is preliminary data.</text>
</comment>
<gene>
    <name evidence="2" type="ORF">EES38_10710</name>
</gene>
<dbReference type="GO" id="GO:0050660">
    <property type="term" value="F:flavin adenine dinucleotide binding"/>
    <property type="evidence" value="ECO:0007669"/>
    <property type="project" value="TreeGrafter"/>
</dbReference>
<organism evidence="2 3">
    <name type="scientific">Vibrio viridaestus</name>
    <dbReference type="NCBI Taxonomy" id="2487322"/>
    <lineage>
        <taxon>Bacteria</taxon>
        <taxon>Pseudomonadati</taxon>
        <taxon>Pseudomonadota</taxon>
        <taxon>Gammaproteobacteria</taxon>
        <taxon>Vibrionales</taxon>
        <taxon>Vibrionaceae</taxon>
        <taxon>Vibrio</taxon>
    </lineage>
</organism>
<dbReference type="Gene3D" id="3.50.50.60">
    <property type="entry name" value="FAD/NAD(P)-binding domain"/>
    <property type="match status" value="1"/>
</dbReference>
<keyword evidence="1" id="KW-0560">Oxidoreductase</keyword>
<protein>
    <submittedName>
        <fullName evidence="2">NAD(P)/FAD-dependent oxidoreductase</fullName>
    </submittedName>
</protein>
<reference evidence="2 3" key="1">
    <citation type="submission" date="2018-11" db="EMBL/GenBank/DDBJ databases">
        <title>Vibrio LJC006 sp. nov., isolated from seawater during the bloom of the enteromorpha.</title>
        <authorList>
            <person name="Liang J."/>
        </authorList>
    </citation>
    <scope>NUCLEOTIDE SEQUENCE [LARGE SCALE GENOMIC DNA]</scope>
    <source>
        <strain evidence="2 3">LJC006</strain>
    </source>
</reference>
<dbReference type="GO" id="GO:0004497">
    <property type="term" value="F:monooxygenase activity"/>
    <property type="evidence" value="ECO:0007669"/>
    <property type="project" value="TreeGrafter"/>
</dbReference>
<keyword evidence="3" id="KW-1185">Reference proteome</keyword>
<evidence type="ECO:0000313" key="3">
    <source>
        <dbReference type="Proteomes" id="UP000281112"/>
    </source>
</evidence>
<dbReference type="Pfam" id="PF13738">
    <property type="entry name" value="Pyr_redox_3"/>
    <property type="match status" value="1"/>
</dbReference>
<evidence type="ECO:0000313" key="2">
    <source>
        <dbReference type="EMBL" id="RQW63702.1"/>
    </source>
</evidence>
<dbReference type="Proteomes" id="UP000281112">
    <property type="component" value="Unassembled WGS sequence"/>
</dbReference>
<dbReference type="RefSeq" id="WP_124937165.1">
    <property type="nucleotide sequence ID" value="NZ_RJVQ01000003.1"/>
</dbReference>
<evidence type="ECO:0000256" key="1">
    <source>
        <dbReference type="ARBA" id="ARBA00023002"/>
    </source>
</evidence>
<sequence>MTYNQEGITTLNQRVAKDLTLLELPSKSWVEPTYFQEQRVWDVLFVGAGMCGLAAAAKLKFAGVDNIVLYDRATQGLEGPWETFARMETLRSPKTLAGPCLGIPSLTFRAWYEAQWGEEGFDELTLAPKGVWMDYLRWYRDVLSLPVVNETRIVEVQDVGNDLVAVKIEDKAGQRTEYCRHLVLATGRSGIGGGASPDFLSKVDRKYWAHSADPIDFSALKDKRVVVIGAGASAMDNAATALEAGAKQVDMLIRRKEMPRINKMTGISSQGVVNGMRYLSDEWKYKYIAYVNEQQVPPPRLSTLRVTQHDNARLFLGCPVESVVENESNISVHTPLATFEADFLISATGFRNDFQGRPEFSSFADHIRTWKDGIYQPSMGKPYSSMLNAPYLGESFEFLEKEPGGCPVLAKIHCFNDAAMLSHGKLSGDIPAISNGADRLMRGIVAQLFTSNAETYFERLQAFNNPELQGDEWEDASQTLISQQDRTSG</sequence>
<dbReference type="PRINTS" id="PR00368">
    <property type="entry name" value="FADPNR"/>
</dbReference>
<dbReference type="PANTHER" id="PTHR43539:SF91">
    <property type="entry name" value="FAD-DEPENDENT URATE HYDROXYLASE"/>
    <property type="match status" value="1"/>
</dbReference>
<dbReference type="OrthoDB" id="8671611at2"/>
<dbReference type="InterPro" id="IPR050982">
    <property type="entry name" value="Auxin_biosynth/cation_transpt"/>
</dbReference>